<evidence type="ECO:0000259" key="2">
    <source>
        <dbReference type="PROSITE" id="PS50891"/>
    </source>
</evidence>
<proteinExistence type="inferred from homology"/>
<dbReference type="EMBL" id="CAXHTB010000023">
    <property type="protein sequence ID" value="CAL0331364.1"/>
    <property type="molecule type" value="Genomic_DNA"/>
</dbReference>
<dbReference type="AlphaFoldDB" id="A0AAV1YEB2"/>
<evidence type="ECO:0000256" key="1">
    <source>
        <dbReference type="ARBA" id="ARBA00005474"/>
    </source>
</evidence>
<comment type="caution">
    <text evidence="3">The sequence shown here is derived from an EMBL/GenBank/DDBJ whole genome shotgun (WGS) entry which is preliminary data.</text>
</comment>
<protein>
    <recommendedName>
        <fullName evidence="2">LOB domain-containing protein</fullName>
    </recommendedName>
</protein>
<reference evidence="3 4" key="1">
    <citation type="submission" date="2024-03" db="EMBL/GenBank/DDBJ databases">
        <authorList>
            <person name="Martinez-Hernandez J."/>
        </authorList>
    </citation>
    <scope>NUCLEOTIDE SEQUENCE [LARGE SCALE GENOMIC DNA]</scope>
</reference>
<evidence type="ECO:0000313" key="4">
    <source>
        <dbReference type="Proteomes" id="UP001497480"/>
    </source>
</evidence>
<name>A0AAV1YEB2_LUPLU</name>
<dbReference type="Pfam" id="PF03195">
    <property type="entry name" value="LOB"/>
    <property type="match status" value="1"/>
</dbReference>
<comment type="similarity">
    <text evidence="1">Belongs to the LOB domain-containing protein family.</text>
</comment>
<keyword evidence="4" id="KW-1185">Reference proteome</keyword>
<dbReference type="PROSITE" id="PS50891">
    <property type="entry name" value="LOB"/>
    <property type="match status" value="1"/>
</dbReference>
<sequence>MVRYNNIEEGEGSNINRHACAACRHQRRKCKQNCVLAPYFPMEKTQQYLAVHKVFGFSNMTKMLSNLVEQERKEAVESFQWEAMMWQQDPIHGPLGAYKKLCDMISNLLTQQALQSFDSNLMKTHDLLGFNNGGSNEPLTVAVSNNGVPPITNNWGLNNFGPTSNTAYEKSLVSHSDVTKFADPNVLLQRDSSLLQHNYIPSSNMGQPNQIRVLQHCNGNMVNKHGGIMMRRGQGTEGNVENIYYDGHGMVNPVENGVIEANSDHAMAQNRGRNQITGFQHLLYQLGHDRIKQDP</sequence>
<dbReference type="InterPro" id="IPR004883">
    <property type="entry name" value="LOB"/>
</dbReference>
<dbReference type="PANTHER" id="PTHR31301:SF165">
    <property type="entry name" value="LOB DOMAIN PROTEIN"/>
    <property type="match status" value="1"/>
</dbReference>
<feature type="domain" description="LOB" evidence="2">
    <location>
        <begin position="18"/>
        <end position="121"/>
    </location>
</feature>
<gene>
    <name evidence="3" type="ORF">LLUT_LOCUS32424</name>
</gene>
<evidence type="ECO:0000313" key="3">
    <source>
        <dbReference type="EMBL" id="CAL0331364.1"/>
    </source>
</evidence>
<dbReference type="PANTHER" id="PTHR31301">
    <property type="entry name" value="LOB DOMAIN-CONTAINING PROTEIN 4-RELATED"/>
    <property type="match status" value="1"/>
</dbReference>
<dbReference type="Proteomes" id="UP001497480">
    <property type="component" value="Unassembled WGS sequence"/>
</dbReference>
<accession>A0AAV1YEB2</accession>
<organism evidence="3 4">
    <name type="scientific">Lupinus luteus</name>
    <name type="common">European yellow lupine</name>
    <dbReference type="NCBI Taxonomy" id="3873"/>
    <lineage>
        <taxon>Eukaryota</taxon>
        <taxon>Viridiplantae</taxon>
        <taxon>Streptophyta</taxon>
        <taxon>Embryophyta</taxon>
        <taxon>Tracheophyta</taxon>
        <taxon>Spermatophyta</taxon>
        <taxon>Magnoliopsida</taxon>
        <taxon>eudicotyledons</taxon>
        <taxon>Gunneridae</taxon>
        <taxon>Pentapetalae</taxon>
        <taxon>rosids</taxon>
        <taxon>fabids</taxon>
        <taxon>Fabales</taxon>
        <taxon>Fabaceae</taxon>
        <taxon>Papilionoideae</taxon>
        <taxon>50 kb inversion clade</taxon>
        <taxon>genistoids sensu lato</taxon>
        <taxon>core genistoids</taxon>
        <taxon>Genisteae</taxon>
        <taxon>Lupinus</taxon>
    </lineage>
</organism>